<keyword evidence="10" id="KW-1185">Reference proteome</keyword>
<evidence type="ECO:0000256" key="7">
    <source>
        <dbReference type="SAM" id="MobiDB-lite"/>
    </source>
</evidence>
<dbReference type="EMBL" id="RFFG01000005">
    <property type="protein sequence ID" value="RMI47094.1"/>
    <property type="molecule type" value="Genomic_DNA"/>
</dbReference>
<feature type="transmembrane region" description="Helical" evidence="8">
    <location>
        <begin position="245"/>
        <end position="265"/>
    </location>
</feature>
<protein>
    <submittedName>
        <fullName evidence="9">Metal ABC transporter permease</fullName>
    </submittedName>
</protein>
<feature type="transmembrane region" description="Helical" evidence="8">
    <location>
        <begin position="193"/>
        <end position="211"/>
    </location>
</feature>
<evidence type="ECO:0000256" key="6">
    <source>
        <dbReference type="RuleBase" id="RU003943"/>
    </source>
</evidence>
<dbReference type="SUPFAM" id="SSF81345">
    <property type="entry name" value="ABC transporter involved in vitamin B12 uptake, BtuC"/>
    <property type="match status" value="1"/>
</dbReference>
<accession>A0A3M2MBD2</accession>
<sequence>MSDVLSYDFMRIALAMAVLIGLTAPAIGTFIVQRKLSLLGDGIGHIALTGIGLGLLTGTSPILGALVVTVLGALAIELLRARSRSGGDVALALLFYGGLAGGALLTQAQSGGSSLQSYLFGSISSVTMGDLYVVAGLAVAVLAIVVVFGRDLFLLCQDEELARAAGLRVRFLSVLIAVTAAVTVVIAMRAVGLLLVGALMIIPVAAAQQLARGFRATMLTAMVIGVLSAVSGLLSSFQYDLQPGPSIVLLALAVFLAAVVAGAALRRRRAVVTRPGPGRAADGDPGAAVETAPGTTGGAAARARVEPEAEVLGG</sequence>
<dbReference type="OrthoDB" id="9798540at2"/>
<evidence type="ECO:0000313" key="9">
    <source>
        <dbReference type="EMBL" id="RMI47094.1"/>
    </source>
</evidence>
<dbReference type="GO" id="GO:0043190">
    <property type="term" value="C:ATP-binding cassette (ABC) transporter complex"/>
    <property type="evidence" value="ECO:0007669"/>
    <property type="project" value="InterPro"/>
</dbReference>
<dbReference type="GO" id="GO:0055085">
    <property type="term" value="P:transmembrane transport"/>
    <property type="evidence" value="ECO:0007669"/>
    <property type="project" value="InterPro"/>
</dbReference>
<dbReference type="Gene3D" id="1.10.3470.10">
    <property type="entry name" value="ABC transporter involved in vitamin B12 uptake, BtuC"/>
    <property type="match status" value="1"/>
</dbReference>
<feature type="transmembrane region" description="Helical" evidence="8">
    <location>
        <begin position="12"/>
        <end position="31"/>
    </location>
</feature>
<dbReference type="PANTHER" id="PTHR30477:SF0">
    <property type="entry name" value="METAL TRANSPORT SYSTEM MEMBRANE PROTEIN TM_0125-RELATED"/>
    <property type="match status" value="1"/>
</dbReference>
<dbReference type="InterPro" id="IPR001626">
    <property type="entry name" value="ABC_TroCD"/>
</dbReference>
<keyword evidence="4 8" id="KW-1133">Transmembrane helix</keyword>
<dbReference type="InterPro" id="IPR037294">
    <property type="entry name" value="ABC_BtuC-like"/>
</dbReference>
<dbReference type="Proteomes" id="UP000282674">
    <property type="component" value="Unassembled WGS sequence"/>
</dbReference>
<evidence type="ECO:0000256" key="4">
    <source>
        <dbReference type="ARBA" id="ARBA00022989"/>
    </source>
</evidence>
<keyword evidence="5 8" id="KW-0472">Membrane</keyword>
<evidence type="ECO:0000256" key="5">
    <source>
        <dbReference type="ARBA" id="ARBA00023136"/>
    </source>
</evidence>
<feature type="compositionally biased region" description="Low complexity" evidence="7">
    <location>
        <begin position="274"/>
        <end position="302"/>
    </location>
</feature>
<name>A0A3M2MBD2_9ACTN</name>
<dbReference type="PANTHER" id="PTHR30477">
    <property type="entry name" value="ABC-TRANSPORTER METAL-BINDING PROTEIN"/>
    <property type="match status" value="1"/>
</dbReference>
<comment type="caution">
    <text evidence="9">The sequence shown here is derived from an EMBL/GenBank/DDBJ whole genome shotgun (WGS) entry which is preliminary data.</text>
</comment>
<proteinExistence type="inferred from homology"/>
<evidence type="ECO:0000256" key="2">
    <source>
        <dbReference type="ARBA" id="ARBA00008034"/>
    </source>
</evidence>
<evidence type="ECO:0000256" key="1">
    <source>
        <dbReference type="ARBA" id="ARBA00004141"/>
    </source>
</evidence>
<feature type="transmembrane region" description="Helical" evidence="8">
    <location>
        <begin position="91"/>
        <end position="111"/>
    </location>
</feature>
<comment type="similarity">
    <text evidence="2 6">Belongs to the ABC-3 integral membrane protein family.</text>
</comment>
<keyword evidence="6" id="KW-0813">Transport</keyword>
<evidence type="ECO:0000256" key="8">
    <source>
        <dbReference type="SAM" id="Phobius"/>
    </source>
</evidence>
<dbReference type="AlphaFoldDB" id="A0A3M2MBD2"/>
<organism evidence="9 10">
    <name type="scientific">Actinomadura harenae</name>
    <dbReference type="NCBI Taxonomy" id="2483351"/>
    <lineage>
        <taxon>Bacteria</taxon>
        <taxon>Bacillati</taxon>
        <taxon>Actinomycetota</taxon>
        <taxon>Actinomycetes</taxon>
        <taxon>Streptosporangiales</taxon>
        <taxon>Thermomonosporaceae</taxon>
        <taxon>Actinomadura</taxon>
    </lineage>
</organism>
<evidence type="ECO:0000313" key="10">
    <source>
        <dbReference type="Proteomes" id="UP000282674"/>
    </source>
</evidence>
<feature type="transmembrane region" description="Helical" evidence="8">
    <location>
        <begin position="62"/>
        <end position="79"/>
    </location>
</feature>
<feature type="region of interest" description="Disordered" evidence="7">
    <location>
        <begin position="274"/>
        <end position="314"/>
    </location>
</feature>
<dbReference type="GO" id="GO:0010043">
    <property type="term" value="P:response to zinc ion"/>
    <property type="evidence" value="ECO:0007669"/>
    <property type="project" value="TreeGrafter"/>
</dbReference>
<feature type="transmembrane region" description="Helical" evidence="8">
    <location>
        <begin position="218"/>
        <end position="239"/>
    </location>
</feature>
<reference evidence="9 10" key="1">
    <citation type="submission" date="2018-10" db="EMBL/GenBank/DDBJ databases">
        <title>Isolation from soil.</title>
        <authorList>
            <person name="Hu J."/>
        </authorList>
    </citation>
    <scope>NUCLEOTIDE SEQUENCE [LARGE SCALE GENOMIC DNA]</scope>
    <source>
        <strain evidence="9 10">NEAU-Ht49</strain>
    </source>
</reference>
<dbReference type="RefSeq" id="WP_122192957.1">
    <property type="nucleotide sequence ID" value="NZ_JBHSKC010000003.1"/>
</dbReference>
<keyword evidence="3 6" id="KW-0812">Transmembrane</keyword>
<dbReference type="CDD" id="cd06550">
    <property type="entry name" value="TM_ABC_iron-siderophores_like"/>
    <property type="match status" value="1"/>
</dbReference>
<gene>
    <name evidence="9" type="ORF">EBO15_04180</name>
</gene>
<evidence type="ECO:0000256" key="3">
    <source>
        <dbReference type="ARBA" id="ARBA00022692"/>
    </source>
</evidence>
<feature type="transmembrane region" description="Helical" evidence="8">
    <location>
        <begin position="167"/>
        <end position="187"/>
    </location>
</feature>
<dbReference type="Pfam" id="PF00950">
    <property type="entry name" value="ABC-3"/>
    <property type="match status" value="1"/>
</dbReference>
<feature type="transmembrane region" description="Helical" evidence="8">
    <location>
        <begin position="131"/>
        <end position="155"/>
    </location>
</feature>
<comment type="subcellular location">
    <subcellularLocation>
        <location evidence="6">Cell membrane</location>
        <topology evidence="6">Multi-pass membrane protein</topology>
    </subcellularLocation>
    <subcellularLocation>
        <location evidence="1">Membrane</location>
        <topology evidence="1">Multi-pass membrane protein</topology>
    </subcellularLocation>
</comment>